<gene>
    <name evidence="3" type="ORF">LF1_51240</name>
</gene>
<dbReference type="PANTHER" id="PTHR40940">
    <property type="entry name" value="PROTEIN BATD-RELATED"/>
    <property type="match status" value="1"/>
</dbReference>
<proteinExistence type="predicted"/>
<comment type="caution">
    <text evidence="3">The sequence shown here is derived from an EMBL/GenBank/DDBJ whole genome shotgun (WGS) entry which is preliminary data.</text>
</comment>
<dbReference type="RefSeq" id="WP_149753047.1">
    <property type="nucleotide sequence ID" value="NZ_VRLW01000001.1"/>
</dbReference>
<feature type="transmembrane region" description="Helical" evidence="1">
    <location>
        <begin position="781"/>
        <end position="801"/>
    </location>
</feature>
<reference evidence="3 4" key="1">
    <citation type="submission" date="2019-08" db="EMBL/GenBank/DDBJ databases">
        <title>Deep-cultivation of Planctomycetes and their phenomic and genomic characterization uncovers novel biology.</title>
        <authorList>
            <person name="Wiegand S."/>
            <person name="Jogler M."/>
            <person name="Boedeker C."/>
            <person name="Pinto D."/>
            <person name="Vollmers J."/>
            <person name="Rivas-Marin E."/>
            <person name="Kohn T."/>
            <person name="Peeters S.H."/>
            <person name="Heuer A."/>
            <person name="Rast P."/>
            <person name="Oberbeckmann S."/>
            <person name="Bunk B."/>
            <person name="Jeske O."/>
            <person name="Meyerdierks A."/>
            <person name="Storesund J.E."/>
            <person name="Kallscheuer N."/>
            <person name="Luecker S."/>
            <person name="Lage O.M."/>
            <person name="Pohl T."/>
            <person name="Merkel B.J."/>
            <person name="Hornburger P."/>
            <person name="Mueller R.-W."/>
            <person name="Bruemmer F."/>
            <person name="Labrenz M."/>
            <person name="Spormann A.M."/>
            <person name="Op Den Camp H."/>
            <person name="Overmann J."/>
            <person name="Amann R."/>
            <person name="Jetten M.S.M."/>
            <person name="Mascher T."/>
            <person name="Medema M.H."/>
            <person name="Devos D.P."/>
            <person name="Kaster A.-K."/>
            <person name="Ovreas L."/>
            <person name="Rohde M."/>
            <person name="Galperin M.Y."/>
            <person name="Jogler C."/>
        </authorList>
    </citation>
    <scope>NUCLEOTIDE SEQUENCE [LARGE SCALE GENOMIC DNA]</scope>
    <source>
        <strain evidence="3 4">LF1</strain>
    </source>
</reference>
<dbReference type="PANTHER" id="PTHR40940:SF2">
    <property type="entry name" value="BATD"/>
    <property type="match status" value="1"/>
</dbReference>
<protein>
    <recommendedName>
        <fullName evidence="5">SH3b domain-containing protein</fullName>
    </recommendedName>
</protein>
<dbReference type="OrthoDB" id="226310at2"/>
<feature type="chain" id="PRO_5023108912" description="SH3b domain-containing protein" evidence="2">
    <location>
        <begin position="26"/>
        <end position="875"/>
    </location>
</feature>
<feature type="transmembrane region" description="Helical" evidence="1">
    <location>
        <begin position="755"/>
        <end position="775"/>
    </location>
</feature>
<evidence type="ECO:0000313" key="3">
    <source>
        <dbReference type="EMBL" id="KAA1262558.1"/>
    </source>
</evidence>
<dbReference type="InterPro" id="IPR025738">
    <property type="entry name" value="BatD"/>
</dbReference>
<evidence type="ECO:0008006" key="5">
    <source>
        <dbReference type="Google" id="ProtNLM"/>
    </source>
</evidence>
<keyword evidence="2" id="KW-0732">Signal</keyword>
<evidence type="ECO:0000313" key="4">
    <source>
        <dbReference type="Proteomes" id="UP000322699"/>
    </source>
</evidence>
<keyword evidence="1" id="KW-0812">Transmembrane</keyword>
<dbReference type="Proteomes" id="UP000322699">
    <property type="component" value="Unassembled WGS sequence"/>
</dbReference>
<keyword evidence="1" id="KW-0472">Membrane</keyword>
<evidence type="ECO:0000256" key="1">
    <source>
        <dbReference type="SAM" id="Phobius"/>
    </source>
</evidence>
<dbReference type="AlphaFoldDB" id="A0A5B1CNF5"/>
<keyword evidence="1" id="KW-1133">Transmembrane helix</keyword>
<dbReference type="Pfam" id="PF13584">
    <property type="entry name" value="BatD"/>
    <property type="match status" value="2"/>
</dbReference>
<evidence type="ECO:0000256" key="2">
    <source>
        <dbReference type="SAM" id="SignalP"/>
    </source>
</evidence>
<dbReference type="EMBL" id="VRLW01000001">
    <property type="protein sequence ID" value="KAA1262558.1"/>
    <property type="molecule type" value="Genomic_DNA"/>
</dbReference>
<keyword evidence="4" id="KW-1185">Reference proteome</keyword>
<feature type="signal peptide" evidence="2">
    <location>
        <begin position="1"/>
        <end position="25"/>
    </location>
</feature>
<feature type="transmembrane region" description="Helical" evidence="1">
    <location>
        <begin position="492"/>
        <end position="513"/>
    </location>
</feature>
<organism evidence="3 4">
    <name type="scientific">Rubripirellula obstinata</name>
    <dbReference type="NCBI Taxonomy" id="406547"/>
    <lineage>
        <taxon>Bacteria</taxon>
        <taxon>Pseudomonadati</taxon>
        <taxon>Planctomycetota</taxon>
        <taxon>Planctomycetia</taxon>
        <taxon>Pirellulales</taxon>
        <taxon>Pirellulaceae</taxon>
        <taxon>Rubripirellula</taxon>
    </lineage>
</organism>
<accession>A0A5B1CNF5</accession>
<sequence precursor="true">MMNRLFAICSMVVAVTLLCVPASIAADIQVAVSSDEAYVGFPITLQVRIDNASKHDPPVIDPVDGLEIQSMGAPSFSSFIGPGSSRTSSTYQWLVTPLREGTFTIPPIRVKADGISSITKVVRITATKSDAGDLLIAEVESRQDKVYVGEPIELSLKIYVKAYVNKEENIKLSDSTMWSFLSEQTQWGVFAEAIEQMTQNRMQPRGIEVIREDADGEDATYYRYQIDATLFPSRPGSVDLDGVKICFTYPMEIGQSKSRRGGRSSFESMLGDDLLFPGSLFGDSFFGGPRTTRQITKSMPLMVEPELDSIVAKQIPSKGQPKEFAGAVGRYVIETNASNTKVQAGDPVELTIRVRGTGQMETVAAPPLSLIDDLTDKFKVTDQPLAGQVDRNQKIFTTTIRPIDETVTEIPAIPFTYFDPDSGEYETSYSDPIAITVTPAEVLKLDRIARTAPATAEAKDSESKTRVQIDQPALNLAWRDTTLSKDSTGVSLINVIVPAIAFPPVVFLIGLLMRGFVGINRRSASEAKTLEKIKSADRSSEMSDAMNHYLARRWKVPTLDTADADPSTDRILGHLRSIGLHRYAVRVEQWMDQANRSRLTSESELESLRQSAMELVRDAKSQRKIPSSISATALFCFVAIVAGSPNVHASDSLTDSRAIVEQAESAYRDGDFVGSANLLKSIDSDQFKSSDVLVNLGNAWWQSGDTTMSKARSKASYLRALNVDPTDDIARANLLAIDGSNWLFQKVTSLPMRSVLIVAIAAWSALWLTLAIRLWTSAFPWRSIAACCLLVALFAGCVAALQFSAVWFPHHAVIVADEVQLRSGDGESFDIVQTIASASGQVVRWNATRPGWVEVTAKDGIQGWLPANKVEIISR</sequence>
<name>A0A5B1CNF5_9BACT</name>